<keyword evidence="4" id="KW-1185">Reference proteome</keyword>
<dbReference type="HOGENOM" id="CLU_064128_0_0_1"/>
<dbReference type="RefSeq" id="XP_014173628.1">
    <property type="nucleotide sequence ID" value="XM_014318153.1"/>
</dbReference>
<dbReference type="AlphaFoldDB" id="F0XF98"/>
<sequence>MAATSLEGRTTCPFLLKLFYRTGAFHRLDEFSTPQLLPFVPVYAFPTYSLDELACHLAGGEQAVLPAPAVGTRIAFRLVYVDTRGAAESGTEGGGPGGLRPGPIRFAVRDLGSVVIGGEGYVALASPNSDDGRKTLADARFVVGDYISCAILPPLPDGSAAPASTARSGRGSGAGEGRTTMMPPGGGGDRRDEFRRWKRGGGAGSGPNGGPGGGPGLWTDPRVPAGDWRRGERVPDGPWSRGGRGRGGRW</sequence>
<accession>F0XF98</accession>
<proteinExistence type="inferred from homology"/>
<dbReference type="EMBL" id="GL629765">
    <property type="protein sequence ID" value="EFX04146.1"/>
    <property type="molecule type" value="Genomic_DNA"/>
</dbReference>
<dbReference type="Proteomes" id="UP000007796">
    <property type="component" value="Unassembled WGS sequence"/>
</dbReference>
<reference evidence="3 4" key="1">
    <citation type="journal article" date="2011" name="Proc. Natl. Acad. Sci. U.S.A.">
        <title>Genome and transcriptome analyses of the mountain pine beetle-fungal symbiont Grosmannia clavigera, a lodgepole pine pathogen.</title>
        <authorList>
            <person name="DiGuistini S."/>
            <person name="Wang Y."/>
            <person name="Liao N.Y."/>
            <person name="Taylor G."/>
            <person name="Tanguay P."/>
            <person name="Feau N."/>
            <person name="Henrissat B."/>
            <person name="Chan S.K."/>
            <person name="Hesse-Orce U."/>
            <person name="Alamouti S.M."/>
            <person name="Tsui C.K.M."/>
            <person name="Docking R.T."/>
            <person name="Levasseur A."/>
            <person name="Haridas S."/>
            <person name="Robertson G."/>
            <person name="Birol I."/>
            <person name="Holt R.A."/>
            <person name="Marra M.A."/>
            <person name="Hamelin R.C."/>
            <person name="Hirst M."/>
            <person name="Jones S.J.M."/>
            <person name="Bohlmann J."/>
            <person name="Breuil C."/>
        </authorList>
    </citation>
    <scope>NUCLEOTIDE SEQUENCE [LARGE SCALE GENOMIC DNA]</scope>
    <source>
        <strain evidence="4">kw1407 / UAMH 11150</strain>
    </source>
</reference>
<evidence type="ECO:0000256" key="2">
    <source>
        <dbReference type="SAM" id="MobiDB-lite"/>
    </source>
</evidence>
<evidence type="ECO:0000313" key="3">
    <source>
        <dbReference type="EMBL" id="EFX04146.1"/>
    </source>
</evidence>
<gene>
    <name evidence="3" type="ORF">CMQ_1074</name>
</gene>
<feature type="region of interest" description="Disordered" evidence="2">
    <location>
        <begin position="157"/>
        <end position="250"/>
    </location>
</feature>
<organism evidence="4">
    <name type="scientific">Grosmannia clavigera (strain kw1407 / UAMH 11150)</name>
    <name type="common">Blue stain fungus</name>
    <name type="synonym">Graphiocladiella clavigera</name>
    <dbReference type="NCBI Taxonomy" id="655863"/>
    <lineage>
        <taxon>Eukaryota</taxon>
        <taxon>Fungi</taxon>
        <taxon>Dikarya</taxon>
        <taxon>Ascomycota</taxon>
        <taxon>Pezizomycotina</taxon>
        <taxon>Sordariomycetes</taxon>
        <taxon>Sordariomycetidae</taxon>
        <taxon>Ophiostomatales</taxon>
        <taxon>Ophiostomataceae</taxon>
        <taxon>Leptographium</taxon>
    </lineage>
</organism>
<dbReference type="InterPro" id="IPR010516">
    <property type="entry name" value="SAP18"/>
</dbReference>
<dbReference type="GeneID" id="25973912"/>
<comment type="similarity">
    <text evidence="1">Belongs to the SAP18 family.</text>
</comment>
<dbReference type="Gene3D" id="3.10.20.550">
    <property type="entry name" value="ASAP complex, SAP18 subunit"/>
    <property type="match status" value="1"/>
</dbReference>
<name>F0XF98_GROCL</name>
<evidence type="ECO:0000256" key="1">
    <source>
        <dbReference type="ARBA" id="ARBA00009143"/>
    </source>
</evidence>
<dbReference type="eggNOG" id="KOG3391">
    <property type="taxonomic scope" value="Eukaryota"/>
</dbReference>
<dbReference type="GO" id="GO:0005634">
    <property type="term" value="C:nucleus"/>
    <property type="evidence" value="ECO:0007669"/>
    <property type="project" value="TreeGrafter"/>
</dbReference>
<protein>
    <submittedName>
        <fullName evidence="3">Sin3-associated polypeptide</fullName>
    </submittedName>
</protein>
<dbReference type="InterPro" id="IPR042534">
    <property type="entry name" value="SAP18_sf"/>
</dbReference>
<feature type="compositionally biased region" description="Low complexity" evidence="2">
    <location>
        <begin position="158"/>
        <end position="169"/>
    </location>
</feature>
<dbReference type="InParanoid" id="F0XF98"/>
<dbReference type="STRING" id="655863.F0XF98"/>
<dbReference type="Pfam" id="PF06487">
    <property type="entry name" value="SAP18"/>
    <property type="match status" value="1"/>
</dbReference>
<evidence type="ECO:0000313" key="4">
    <source>
        <dbReference type="Proteomes" id="UP000007796"/>
    </source>
</evidence>
<dbReference type="PANTHER" id="PTHR13082">
    <property type="entry name" value="SAP18"/>
    <property type="match status" value="1"/>
</dbReference>
<dbReference type="OrthoDB" id="440566at2759"/>
<feature type="compositionally biased region" description="Gly residues" evidence="2">
    <location>
        <begin position="200"/>
        <end position="216"/>
    </location>
</feature>
<dbReference type="PANTHER" id="PTHR13082:SF0">
    <property type="entry name" value="HISTONE DEACETYLASE COMPLEX SUBUNIT SAP18"/>
    <property type="match status" value="1"/>
</dbReference>